<dbReference type="Proteomes" id="UP000235116">
    <property type="component" value="Chromosome"/>
</dbReference>
<feature type="transmembrane region" description="Helical" evidence="1">
    <location>
        <begin position="89"/>
        <end position="109"/>
    </location>
</feature>
<keyword evidence="1" id="KW-0812">Transmembrane</keyword>
<accession>A0A2K9LT98</accession>
<dbReference type="AlphaFoldDB" id="A0A2K9LT98"/>
<evidence type="ECO:0000313" key="2">
    <source>
        <dbReference type="EMBL" id="AUM14705.1"/>
    </source>
</evidence>
<keyword evidence="3" id="KW-1185">Reference proteome</keyword>
<keyword evidence="1" id="KW-0472">Membrane</keyword>
<protein>
    <submittedName>
        <fullName evidence="2">Uncharacterized protein</fullName>
    </submittedName>
</protein>
<feature type="transmembrane region" description="Helical" evidence="1">
    <location>
        <begin position="37"/>
        <end position="60"/>
    </location>
</feature>
<name>A0A2K9LT98_9GAMM</name>
<dbReference type="EMBL" id="CP022684">
    <property type="protein sequence ID" value="AUM14705.1"/>
    <property type="molecule type" value="Genomic_DNA"/>
</dbReference>
<proteinExistence type="predicted"/>
<dbReference type="KEGG" id="kak:Kalk_20725"/>
<evidence type="ECO:0000256" key="1">
    <source>
        <dbReference type="SAM" id="Phobius"/>
    </source>
</evidence>
<feature type="transmembrane region" description="Helical" evidence="1">
    <location>
        <begin position="12"/>
        <end position="30"/>
    </location>
</feature>
<reference evidence="3" key="1">
    <citation type="submission" date="2017-08" db="EMBL/GenBank/DDBJ databases">
        <title>Direct submision.</title>
        <authorList>
            <person name="Kim S.-J."/>
            <person name="Rhee S.-K."/>
        </authorList>
    </citation>
    <scope>NUCLEOTIDE SEQUENCE [LARGE SCALE GENOMIC DNA]</scope>
    <source>
        <strain evidence="3">GI5</strain>
    </source>
</reference>
<keyword evidence="1" id="KW-1133">Transmembrane helix</keyword>
<evidence type="ECO:0000313" key="3">
    <source>
        <dbReference type="Proteomes" id="UP000235116"/>
    </source>
</evidence>
<organism evidence="2 3">
    <name type="scientific">Ketobacter alkanivorans</name>
    <dbReference type="NCBI Taxonomy" id="1917421"/>
    <lineage>
        <taxon>Bacteria</taxon>
        <taxon>Pseudomonadati</taxon>
        <taxon>Pseudomonadota</taxon>
        <taxon>Gammaproteobacteria</taxon>
        <taxon>Pseudomonadales</taxon>
        <taxon>Ketobacteraceae</taxon>
        <taxon>Ketobacter</taxon>
    </lineage>
</organism>
<sequence length="124" mass="14148">MAGSKYLNQYEFVQEAILCIPLAVLAVVFVKTLHISWYFRAIIMIMVGWGMIAGAVNLYWEYSINFAPTDEMAMEHALKDGAPRVFGTFFGWMYGIVLYCVFELIRLIWVLTKVIVNKVGACHV</sequence>
<gene>
    <name evidence="2" type="ORF">Kalk_20725</name>
</gene>